<evidence type="ECO:0000313" key="12">
    <source>
        <dbReference type="EMBL" id="OAL10747.1"/>
    </source>
</evidence>
<dbReference type="PRINTS" id="PR00985">
    <property type="entry name" value="TRNASYNTHLEU"/>
</dbReference>
<keyword evidence="7 10" id="KW-0648">Protein biosynthesis</keyword>
<dbReference type="AlphaFoldDB" id="A0A1A9QE45"/>
<gene>
    <name evidence="12" type="ORF">A6V39_01650</name>
</gene>
<dbReference type="PANTHER" id="PTHR43740:SF2">
    <property type="entry name" value="LEUCINE--TRNA LIGASE, MITOCHONDRIAL"/>
    <property type="match status" value="1"/>
</dbReference>
<evidence type="ECO:0000256" key="6">
    <source>
        <dbReference type="ARBA" id="ARBA00022840"/>
    </source>
</evidence>
<evidence type="ECO:0000256" key="3">
    <source>
        <dbReference type="ARBA" id="ARBA00022490"/>
    </source>
</evidence>
<feature type="domain" description="Aminoacyl-tRNA synthetase class Ia" evidence="11">
    <location>
        <begin position="334"/>
        <end position="525"/>
    </location>
</feature>
<dbReference type="InterPro" id="IPR009080">
    <property type="entry name" value="tRNAsynth_Ia_anticodon-bd"/>
</dbReference>
<dbReference type="EMBL" id="LWUJ01000010">
    <property type="protein sequence ID" value="OAL10747.1"/>
    <property type="molecule type" value="Genomic_DNA"/>
</dbReference>
<keyword evidence="13" id="KW-1185">Reference proteome</keyword>
<dbReference type="SUPFAM" id="SSF47323">
    <property type="entry name" value="Anticodon-binding domain of a subclass of class I aminoacyl-tRNA synthetases"/>
    <property type="match status" value="1"/>
</dbReference>
<keyword evidence="8 10" id="KW-0030">Aminoacyl-tRNA synthetase</keyword>
<dbReference type="InterPro" id="IPR001412">
    <property type="entry name" value="aa-tRNA-synth_I_CS"/>
</dbReference>
<dbReference type="GO" id="GO:0005524">
    <property type="term" value="F:ATP binding"/>
    <property type="evidence" value="ECO:0007669"/>
    <property type="project" value="UniProtKB-KW"/>
</dbReference>
<accession>A0A1A9QE45</accession>
<evidence type="ECO:0000256" key="10">
    <source>
        <dbReference type="RuleBase" id="RU363035"/>
    </source>
</evidence>
<evidence type="ECO:0000259" key="11">
    <source>
        <dbReference type="Pfam" id="PF00133"/>
    </source>
</evidence>
<dbReference type="SUPFAM" id="SSF52374">
    <property type="entry name" value="Nucleotidylyl transferase"/>
    <property type="match status" value="1"/>
</dbReference>
<protein>
    <recommendedName>
        <fullName evidence="2">leucine--tRNA ligase</fullName>
        <ecNumber evidence="2">6.1.1.4</ecNumber>
    </recommendedName>
    <alternativeName>
        <fullName evidence="9">Leucyl-tRNA synthetase</fullName>
    </alternativeName>
</protein>
<keyword evidence="4 10" id="KW-0436">Ligase</keyword>
<dbReference type="Gene3D" id="1.10.730.10">
    <property type="entry name" value="Isoleucyl-tRNA Synthetase, Domain 1"/>
    <property type="match status" value="1"/>
</dbReference>
<dbReference type="PANTHER" id="PTHR43740">
    <property type="entry name" value="LEUCYL-TRNA SYNTHETASE"/>
    <property type="match status" value="1"/>
</dbReference>
<dbReference type="GO" id="GO:0005829">
    <property type="term" value="C:cytosol"/>
    <property type="evidence" value="ECO:0007669"/>
    <property type="project" value="TreeGrafter"/>
</dbReference>
<dbReference type="InterPro" id="IPR014729">
    <property type="entry name" value="Rossmann-like_a/b/a_fold"/>
</dbReference>
<feature type="domain" description="Aminoacyl-tRNA synthetase class Ia" evidence="11">
    <location>
        <begin position="12"/>
        <end position="230"/>
    </location>
</feature>
<dbReference type="FunFam" id="3.40.50.620:FF:000077">
    <property type="entry name" value="Leucine--tRNA ligase"/>
    <property type="match status" value="1"/>
</dbReference>
<dbReference type="Pfam" id="PF00133">
    <property type="entry name" value="tRNA-synt_1"/>
    <property type="match status" value="2"/>
</dbReference>
<keyword evidence="3" id="KW-0963">Cytoplasm</keyword>
<evidence type="ECO:0000313" key="13">
    <source>
        <dbReference type="Proteomes" id="UP000077623"/>
    </source>
</evidence>
<evidence type="ECO:0000256" key="4">
    <source>
        <dbReference type="ARBA" id="ARBA00022598"/>
    </source>
</evidence>
<comment type="similarity">
    <text evidence="1 10">Belongs to the class-I aminoacyl-tRNA synthetase family.</text>
</comment>
<dbReference type="CDD" id="cd00812">
    <property type="entry name" value="LeuRS_core"/>
    <property type="match status" value="1"/>
</dbReference>
<name>A0A1A9QE45_9MOLU</name>
<dbReference type="GO" id="GO:0004823">
    <property type="term" value="F:leucine-tRNA ligase activity"/>
    <property type="evidence" value="ECO:0007669"/>
    <property type="project" value="UniProtKB-EC"/>
</dbReference>
<evidence type="ECO:0000256" key="8">
    <source>
        <dbReference type="ARBA" id="ARBA00023146"/>
    </source>
</evidence>
<organism evidence="12 13">
    <name type="scientific">Candidatus Mycoplasma haematobovis</name>
    <dbReference type="NCBI Taxonomy" id="432608"/>
    <lineage>
        <taxon>Bacteria</taxon>
        <taxon>Bacillati</taxon>
        <taxon>Mycoplasmatota</taxon>
        <taxon>Mollicutes</taxon>
        <taxon>Mycoplasmataceae</taxon>
        <taxon>Mycoplasma</taxon>
    </lineage>
</organism>
<dbReference type="PROSITE" id="PS00178">
    <property type="entry name" value="AA_TRNA_LIGASE_I"/>
    <property type="match status" value="1"/>
</dbReference>
<reference evidence="13" key="1">
    <citation type="submission" date="2016-04" db="EMBL/GenBank/DDBJ databases">
        <authorList>
            <person name="Quiroz-Castaneda R.E."/>
            <person name="Martinez-Ocampo F."/>
        </authorList>
    </citation>
    <scope>NUCLEOTIDE SEQUENCE [LARGE SCALE GENOMIC DNA]</scope>
    <source>
        <strain evidence="13">INIFAP01</strain>
    </source>
</reference>
<evidence type="ECO:0000256" key="5">
    <source>
        <dbReference type="ARBA" id="ARBA00022741"/>
    </source>
</evidence>
<sequence>MGVYDAKLIEEKWIDIWEKKKTYKFLDHPKLEKKYILDMFPYPSGAGLHVGHLKGYLATDILTRYYRMKGYVVFHPMGWDAFGLPAEQYAIQTGNSPADFTLKNINAFRKQLKRLALSYDFEWEINTSDALYYQHTQWIFSQMYKHGLAELRDTLVNWCEELNTVLADEEIIEGEDGKRYSERGGYEVVPKRMKQWVLRITAYADELLEDLKELDWPENIKKIQENWIGKGQKYQFAFEFENNKYYLNLDKPSDILRLKAVGIHAFSKLREKLEINENLRETNYLIKSLFNNKELPIHYIKNVDFRTEELLPILGKEVEEEVKEGFVPVVTYKLKDWVFSRQRYWGEPIPIVFDKEGKDYLDEELPVVLPTNIEYSLSRNGSSPLINCKEWLESKVGYIRESSTMPNWAGSSWYFIAYLLKKEDGSYYDLDSKEAKAILKRWLPVDIYVGGQEHAAMHLLYARFWNKFLYKLGIVEVKEPFKVLFNQGMVLGSDGSKMSKSKGNSVNIDEIVDKYGSDALRVYEAFSGPTSLSFKWEEEGLKAMQKWLGKVYYFFNDLSKLEKVAIDEEVNQIENKLIRSFEQVIPSLKVNMGVTELMIFINELQRIKKYSEKALVTFLKFLSYYAPALAEELYEKDSSIYDSPFPTLNEEGEQQEVEFKVFIKGKFKYLINIPVNLSESEIIELIQKEHNSKIVVKEKKGIILVL</sequence>
<evidence type="ECO:0000256" key="7">
    <source>
        <dbReference type="ARBA" id="ARBA00022917"/>
    </source>
</evidence>
<dbReference type="EC" id="6.1.1.4" evidence="2"/>
<keyword evidence="5 10" id="KW-0547">Nucleotide-binding</keyword>
<dbReference type="RefSeq" id="WP_187149982.1">
    <property type="nucleotide sequence ID" value="NZ_LWUJ01000010.1"/>
</dbReference>
<dbReference type="Gene3D" id="3.40.50.620">
    <property type="entry name" value="HUPs"/>
    <property type="match status" value="2"/>
</dbReference>
<dbReference type="Proteomes" id="UP000077623">
    <property type="component" value="Unassembled WGS sequence"/>
</dbReference>
<dbReference type="InterPro" id="IPR002302">
    <property type="entry name" value="Leu-tRNA-ligase"/>
</dbReference>
<comment type="caution">
    <text evidence="12">The sequence shown here is derived from an EMBL/GenBank/DDBJ whole genome shotgun (WGS) entry which is preliminary data.</text>
</comment>
<proteinExistence type="inferred from homology"/>
<dbReference type="GO" id="GO:0006429">
    <property type="term" value="P:leucyl-tRNA aminoacylation"/>
    <property type="evidence" value="ECO:0007669"/>
    <property type="project" value="InterPro"/>
</dbReference>
<dbReference type="STRING" id="432608.A6V39_01650"/>
<evidence type="ECO:0000256" key="2">
    <source>
        <dbReference type="ARBA" id="ARBA00013164"/>
    </source>
</evidence>
<keyword evidence="6 10" id="KW-0067">ATP-binding</keyword>
<dbReference type="InterPro" id="IPR002300">
    <property type="entry name" value="aa-tRNA-synth_Ia"/>
</dbReference>
<evidence type="ECO:0000256" key="9">
    <source>
        <dbReference type="ARBA" id="ARBA00030520"/>
    </source>
</evidence>
<evidence type="ECO:0000256" key="1">
    <source>
        <dbReference type="ARBA" id="ARBA00005594"/>
    </source>
</evidence>